<accession>A0A4Q9UZX4</accession>
<dbReference type="InterPro" id="IPR036388">
    <property type="entry name" value="WH-like_DNA-bd_sf"/>
</dbReference>
<dbReference type="EMBL" id="SJDT01000004">
    <property type="protein sequence ID" value="TBW21599.1"/>
    <property type="molecule type" value="Genomic_DNA"/>
</dbReference>
<evidence type="ECO:0000256" key="1">
    <source>
        <dbReference type="SAM" id="MobiDB-lite"/>
    </source>
</evidence>
<organism evidence="2 3">
    <name type="scientific">Arcanobacterium bovis</name>
    <dbReference type="NCBI Taxonomy" id="2529275"/>
    <lineage>
        <taxon>Bacteria</taxon>
        <taxon>Bacillati</taxon>
        <taxon>Actinomycetota</taxon>
        <taxon>Actinomycetes</taxon>
        <taxon>Actinomycetales</taxon>
        <taxon>Actinomycetaceae</taxon>
        <taxon>Arcanobacterium</taxon>
    </lineage>
</organism>
<evidence type="ECO:0008006" key="4">
    <source>
        <dbReference type="Google" id="ProtNLM"/>
    </source>
</evidence>
<comment type="caution">
    <text evidence="2">The sequence shown here is derived from an EMBL/GenBank/DDBJ whole genome shotgun (WGS) entry which is preliminary data.</text>
</comment>
<feature type="region of interest" description="Disordered" evidence="1">
    <location>
        <begin position="125"/>
        <end position="157"/>
    </location>
</feature>
<dbReference type="Proteomes" id="UP000293036">
    <property type="component" value="Unassembled WGS sequence"/>
</dbReference>
<reference evidence="2 3" key="1">
    <citation type="submission" date="2019-02" db="EMBL/GenBank/DDBJ databases">
        <title>Arcanobacterium bovis sp. nov., isolated from the milk of a cow with mastitis.</title>
        <authorList>
            <person name="Sammra O."/>
            <person name="Foster G."/>
            <person name="Hassan A."/>
            <person name="Alssahen M."/>
            <person name="Laemmler C."/>
            <person name="Borowiak M."/>
            <person name="Malorny B."/>
            <person name="Abdulmawjood A."/>
        </authorList>
    </citation>
    <scope>NUCLEOTIDE SEQUENCE [LARGE SCALE GENOMIC DNA]</scope>
    <source>
        <strain evidence="2 3">C605018/01/1</strain>
    </source>
</reference>
<evidence type="ECO:0000313" key="2">
    <source>
        <dbReference type="EMBL" id="TBW21599.1"/>
    </source>
</evidence>
<dbReference type="OrthoDB" id="3731942at2"/>
<proteinExistence type="predicted"/>
<feature type="compositionally biased region" description="Polar residues" evidence="1">
    <location>
        <begin position="144"/>
        <end position="155"/>
    </location>
</feature>
<dbReference type="Pfam" id="PF13730">
    <property type="entry name" value="HTH_36"/>
    <property type="match status" value="1"/>
</dbReference>
<dbReference type="AlphaFoldDB" id="A0A4Q9UZX4"/>
<dbReference type="Gene3D" id="1.10.10.10">
    <property type="entry name" value="Winged helix-like DNA-binding domain superfamily/Winged helix DNA-binding domain"/>
    <property type="match status" value="1"/>
</dbReference>
<keyword evidence="3" id="KW-1185">Reference proteome</keyword>
<sequence>MSVKAMSWVFTLEELPASETLVLLALADAANDEGLAWPSQATLAPKARCSERSLRRHVQFLKDHGLIDVRVRSGQSGRKSNIYQLHVGVEFSLQNNQPAILSGCETPVDNFEAASCHEVVDNPSLSREITNRPKWPVADGEGSQPDTGGRSQPDTSDLLVPYIDLEPSIEPPTIPSQASVDNFSGVGGVDDPAPQVTDVDWNLIQSALPQTYVALLGRGGARSAAQILYGALAQGWTVGAIRRKLDANAIPASVRNGTGLVLFRLREAVECPPPPKPGDEKRERVNRYSQRLQAIIDGTSGLPEREQFLEAHAIASSFEGQILLSDLCYQALAIVDGRKQ</sequence>
<dbReference type="RefSeq" id="WP_131281522.1">
    <property type="nucleotide sequence ID" value="NZ_JBHSLR010000006.1"/>
</dbReference>
<name>A0A4Q9UZX4_9ACTO</name>
<protein>
    <recommendedName>
        <fullName evidence="4">Helix-turn-helix domain-containing protein</fullName>
    </recommendedName>
</protein>
<evidence type="ECO:0000313" key="3">
    <source>
        <dbReference type="Proteomes" id="UP000293036"/>
    </source>
</evidence>
<gene>
    <name evidence="2" type="ORF">EZJ44_06630</name>
</gene>